<dbReference type="InterPro" id="IPR038765">
    <property type="entry name" value="Papain-like_cys_pep_sf"/>
</dbReference>
<gene>
    <name evidence="4" type="ORF">HQR01_00660</name>
</gene>
<evidence type="ECO:0000256" key="1">
    <source>
        <dbReference type="SAM" id="SignalP"/>
    </source>
</evidence>
<proteinExistence type="predicted"/>
<feature type="domain" description="Transglutaminase-like" evidence="2">
    <location>
        <begin position="279"/>
        <end position="388"/>
    </location>
</feature>
<dbReference type="Pfam" id="PF12969">
    <property type="entry name" value="DUF3857"/>
    <property type="match status" value="1"/>
</dbReference>
<dbReference type="EMBL" id="CP053921">
    <property type="protein sequence ID" value="QKG69998.1"/>
    <property type="molecule type" value="Genomic_DNA"/>
</dbReference>
<feature type="signal peptide" evidence="1">
    <location>
        <begin position="1"/>
        <end position="21"/>
    </location>
</feature>
<keyword evidence="5" id="KW-1185">Reference proteome</keyword>
<feature type="chain" id="PRO_5029013253" evidence="1">
    <location>
        <begin position="22"/>
        <end position="680"/>
    </location>
</feature>
<dbReference type="Proteomes" id="UP000504693">
    <property type="component" value="Chromosome"/>
</dbReference>
<dbReference type="InterPro" id="IPR002931">
    <property type="entry name" value="Transglutaminase-like"/>
</dbReference>
<dbReference type="SUPFAM" id="SSF54001">
    <property type="entry name" value="Cysteine proteinases"/>
    <property type="match status" value="1"/>
</dbReference>
<reference evidence="4 5" key="1">
    <citation type="submission" date="2020-05" db="EMBL/GenBank/DDBJ databases">
        <title>Erythrobacter mangrovi sp. nov., isolated from rhizosphere soil of mangrove plant (Kandelia candel).</title>
        <authorList>
            <person name="Ye Y.H."/>
        </authorList>
    </citation>
    <scope>NUCLEOTIDE SEQUENCE [LARGE SCALE GENOMIC DNA]</scope>
    <source>
        <strain evidence="4 5">EB310</strain>
    </source>
</reference>
<evidence type="ECO:0000259" key="2">
    <source>
        <dbReference type="Pfam" id="PF01841"/>
    </source>
</evidence>
<feature type="domain" description="DUF3857" evidence="3">
    <location>
        <begin position="69"/>
        <end position="208"/>
    </location>
</feature>
<keyword evidence="1" id="KW-0732">Signal</keyword>
<dbReference type="Gene3D" id="2.60.40.3140">
    <property type="match status" value="1"/>
</dbReference>
<name>A0A7D3XG64_9SPHN</name>
<evidence type="ECO:0000313" key="5">
    <source>
        <dbReference type="Proteomes" id="UP000504693"/>
    </source>
</evidence>
<dbReference type="RefSeq" id="WP_173211884.1">
    <property type="nucleotide sequence ID" value="NZ_CP053921.1"/>
</dbReference>
<dbReference type="Pfam" id="PF01841">
    <property type="entry name" value="Transglut_core"/>
    <property type="match status" value="1"/>
</dbReference>
<dbReference type="InterPro" id="IPR024618">
    <property type="entry name" value="DUF3857"/>
</dbReference>
<sequence length="680" mass="75134">MQLLKYYLAFTSVIASTAALAQSDTVEYGPPPAWVTESERLAAPEDASGLFFIERQDALVHLDSAGQSNFVGQTYKLLHPQALQLGNISLEWDPAAGRPIVHRVLIHRDGQTIDVLEKTGFEILRREDQLEQALLDGKLTAVLRVPDLRVGDELEFAATTRTQDPSLRELSYGALFLGDVPPPGRIRLGLSWEDGQEPNIKLPPALTDIATRSSNAFDIRVDNAKPLAAPIEAPLRYALQRVSEYSDFARWEDLSAKVSIIFNAPSRLKPDSPLTEEVKRIAAASADPMERAKAALKLVQEQVRYIYVGLDGGNITPASADLTWERRYGDCKGKTVLLLALLRELGVEAEAVLANNGGLDDGLDQRLPSPAAFDHVLVRAKIDGKHWWLDGTFPGDYPPLVRPLLNYRWVLPLSQKGSALERLPATPPQLPLEMGLYEIDASGGFDVPAHITSTRVVRGVDGLVLHSQLSALTKDQLETGMRNSLASDPNWDEIESVDYRFDRMTQAGILTIRGTGKANWDDDGDGAYSMSLVGGGFNPPTRKQRPSDQDQTAPYYSTLAYSCYATTVKLPKDTALDNWGFNSVFDTMIFGRLYYRMMERRVDGTIRMVRGSRVEEAEISAEKAKRDNGRIDDFDNSKANIYYDPANKMNAWGQLRPVPASTDSVWLGSNPPCLPPDVAP</sequence>
<evidence type="ECO:0000313" key="4">
    <source>
        <dbReference type="EMBL" id="QKG69998.1"/>
    </source>
</evidence>
<protein>
    <submittedName>
        <fullName evidence="4">DUF3857 domain-containing transglutaminase family protein</fullName>
    </submittedName>
</protein>
<evidence type="ECO:0000259" key="3">
    <source>
        <dbReference type="Pfam" id="PF12969"/>
    </source>
</evidence>
<dbReference type="AlphaFoldDB" id="A0A7D3XG64"/>
<accession>A0A7D3XG64</accession>
<organism evidence="4 5">
    <name type="scientific">Erythrobacter mangrovi</name>
    <dbReference type="NCBI Taxonomy" id="2739433"/>
    <lineage>
        <taxon>Bacteria</taxon>
        <taxon>Pseudomonadati</taxon>
        <taxon>Pseudomonadota</taxon>
        <taxon>Alphaproteobacteria</taxon>
        <taxon>Sphingomonadales</taxon>
        <taxon>Erythrobacteraceae</taxon>
        <taxon>Erythrobacter/Porphyrobacter group</taxon>
        <taxon>Erythrobacter</taxon>
    </lineage>
</organism>
<dbReference type="KEGG" id="emv:HQR01_00660"/>
<dbReference type="Gene3D" id="3.10.620.30">
    <property type="match status" value="1"/>
</dbReference>